<feature type="region of interest" description="Disordered" evidence="1">
    <location>
        <begin position="69"/>
        <end position="114"/>
    </location>
</feature>
<evidence type="ECO:0000313" key="2">
    <source>
        <dbReference type="Proteomes" id="UP000095282"/>
    </source>
</evidence>
<evidence type="ECO:0000313" key="3">
    <source>
        <dbReference type="WBParaSite" id="Csp11.Scaffold630.g18072.t1"/>
    </source>
</evidence>
<dbReference type="AlphaFoldDB" id="A0A1I7UPL4"/>
<name>A0A1I7UPL4_9PELO</name>
<dbReference type="Proteomes" id="UP000095282">
    <property type="component" value="Unplaced"/>
</dbReference>
<organism evidence="2 3">
    <name type="scientific">Caenorhabditis tropicalis</name>
    <dbReference type="NCBI Taxonomy" id="1561998"/>
    <lineage>
        <taxon>Eukaryota</taxon>
        <taxon>Metazoa</taxon>
        <taxon>Ecdysozoa</taxon>
        <taxon>Nematoda</taxon>
        <taxon>Chromadorea</taxon>
        <taxon>Rhabditida</taxon>
        <taxon>Rhabditina</taxon>
        <taxon>Rhabditomorpha</taxon>
        <taxon>Rhabditoidea</taxon>
        <taxon>Rhabditidae</taxon>
        <taxon>Peloderinae</taxon>
        <taxon>Caenorhabditis</taxon>
    </lineage>
</organism>
<dbReference type="STRING" id="1561998.A0A1I7UPL4"/>
<accession>A0A1I7UPL4</accession>
<proteinExistence type="predicted"/>
<sequence>MERLEKKKKEHCEAREGRRWKPPTSPKIVEKTKQWERNPVSISTNMRKIEIDKNQPIFKYAVRDKEESYEMSKSIRKGPERKESTAQKCTRKQYPELQRRTRSSMIDKDVSTTAQDLKVTSSKATAKDYFLILIVVTYGF</sequence>
<protein>
    <submittedName>
        <fullName evidence="3">Uncharacterized protein</fullName>
    </submittedName>
</protein>
<feature type="compositionally biased region" description="Basic and acidic residues" evidence="1">
    <location>
        <begin position="1"/>
        <end position="19"/>
    </location>
</feature>
<feature type="region of interest" description="Disordered" evidence="1">
    <location>
        <begin position="1"/>
        <end position="29"/>
    </location>
</feature>
<reference evidence="3" key="1">
    <citation type="submission" date="2016-11" db="UniProtKB">
        <authorList>
            <consortium name="WormBaseParasite"/>
        </authorList>
    </citation>
    <scope>IDENTIFICATION</scope>
</reference>
<feature type="compositionally biased region" description="Basic and acidic residues" evidence="1">
    <location>
        <begin position="93"/>
        <end position="110"/>
    </location>
</feature>
<keyword evidence="2" id="KW-1185">Reference proteome</keyword>
<evidence type="ECO:0000256" key="1">
    <source>
        <dbReference type="SAM" id="MobiDB-lite"/>
    </source>
</evidence>
<dbReference type="WBParaSite" id="Csp11.Scaffold630.g18072.t1">
    <property type="protein sequence ID" value="Csp11.Scaffold630.g18072.t1"/>
    <property type="gene ID" value="Csp11.Scaffold630.g18072"/>
</dbReference>